<dbReference type="AlphaFoldDB" id="A0AAV7G543"/>
<evidence type="ECO:0000313" key="2">
    <source>
        <dbReference type="EMBL" id="KAH0451531.1"/>
    </source>
</evidence>
<keyword evidence="3" id="KW-1185">Reference proteome</keyword>
<accession>A0AAV7G543</accession>
<feature type="transmembrane region" description="Helical" evidence="1">
    <location>
        <begin position="20"/>
        <end position="45"/>
    </location>
</feature>
<name>A0AAV7G543_DENCH</name>
<sequence>MKIFTCRTFESLPLSVGYRIGLEFFVACLKLPVLFLIFISIVHILQACGGPQPQEQVGRILASVGGLEGLQASSGGPAELRASSNGLVELRASGGGPTELRALGGGLVELKASSYCPAELRASGSGPVELRASGGGPVELRALSGGPVELMASGGGLAELRALDGGPVELRYISTYKLCIYCCYCYTSYLDVPTAASSLFPNVFHFKIINCTQIGGSLRGRGWKYGSGFVDGVFPVLSPMAQQILEYVRKEVDADKIWASLDSLPPTHNLWDDLVNVAVQLRFIKQWDPIISNVIYHTQVGDKACLYKLLSRTGNICYAHCTAAALGQNVRVCYTVDH</sequence>
<keyword evidence="1" id="KW-0812">Transmembrane</keyword>
<dbReference type="Proteomes" id="UP000775213">
    <property type="component" value="Unassembled WGS sequence"/>
</dbReference>
<comment type="caution">
    <text evidence="2">The sequence shown here is derived from an EMBL/GenBank/DDBJ whole genome shotgun (WGS) entry which is preliminary data.</text>
</comment>
<evidence type="ECO:0000256" key="1">
    <source>
        <dbReference type="SAM" id="Phobius"/>
    </source>
</evidence>
<keyword evidence="1" id="KW-0472">Membrane</keyword>
<reference evidence="2 3" key="1">
    <citation type="journal article" date="2021" name="Hortic Res">
        <title>Chromosome-scale assembly of the Dendrobium chrysotoxum genome enhances the understanding of orchid evolution.</title>
        <authorList>
            <person name="Zhang Y."/>
            <person name="Zhang G.Q."/>
            <person name="Zhang D."/>
            <person name="Liu X.D."/>
            <person name="Xu X.Y."/>
            <person name="Sun W.H."/>
            <person name="Yu X."/>
            <person name="Zhu X."/>
            <person name="Wang Z.W."/>
            <person name="Zhao X."/>
            <person name="Zhong W.Y."/>
            <person name="Chen H."/>
            <person name="Yin W.L."/>
            <person name="Huang T."/>
            <person name="Niu S.C."/>
            <person name="Liu Z.J."/>
        </authorList>
    </citation>
    <scope>NUCLEOTIDE SEQUENCE [LARGE SCALE GENOMIC DNA]</scope>
    <source>
        <strain evidence="2">Lindl</strain>
    </source>
</reference>
<evidence type="ECO:0000313" key="3">
    <source>
        <dbReference type="Proteomes" id="UP000775213"/>
    </source>
</evidence>
<dbReference type="EMBL" id="JAGFBR010000017">
    <property type="protein sequence ID" value="KAH0451531.1"/>
    <property type="molecule type" value="Genomic_DNA"/>
</dbReference>
<protein>
    <submittedName>
        <fullName evidence="2">Uncharacterized protein</fullName>
    </submittedName>
</protein>
<organism evidence="2 3">
    <name type="scientific">Dendrobium chrysotoxum</name>
    <name type="common">Orchid</name>
    <dbReference type="NCBI Taxonomy" id="161865"/>
    <lineage>
        <taxon>Eukaryota</taxon>
        <taxon>Viridiplantae</taxon>
        <taxon>Streptophyta</taxon>
        <taxon>Embryophyta</taxon>
        <taxon>Tracheophyta</taxon>
        <taxon>Spermatophyta</taxon>
        <taxon>Magnoliopsida</taxon>
        <taxon>Liliopsida</taxon>
        <taxon>Asparagales</taxon>
        <taxon>Orchidaceae</taxon>
        <taxon>Epidendroideae</taxon>
        <taxon>Malaxideae</taxon>
        <taxon>Dendrobiinae</taxon>
        <taxon>Dendrobium</taxon>
    </lineage>
</organism>
<gene>
    <name evidence="2" type="ORF">IEQ34_018830</name>
</gene>
<keyword evidence="1" id="KW-1133">Transmembrane helix</keyword>
<proteinExistence type="predicted"/>